<feature type="compositionally biased region" description="Polar residues" evidence="1">
    <location>
        <begin position="124"/>
        <end position="145"/>
    </location>
</feature>
<evidence type="ECO:0000313" key="2">
    <source>
        <dbReference type="EMBL" id="KAH0854289.1"/>
    </source>
</evidence>
<proteinExistence type="predicted"/>
<accession>A0ABQ7XEC3</accession>
<gene>
    <name evidence="2" type="ORF">HID58_083949</name>
</gene>
<name>A0ABQ7XEC3_BRANA</name>
<comment type="caution">
    <text evidence="2">The sequence shown here is derived from an EMBL/GenBank/DDBJ whole genome shotgun (WGS) entry which is preliminary data.</text>
</comment>
<sequence>MGRDEGAKLILIETDLDRNPPPILRLRSRLVVFSVTEEGSKLISIETHHRSSTTDPPSSFSSCRLLRDRGRIETRHRSKPTTDPLSSFSSSLLLHDRGRIETHHQGRRLSRSSVCLLRHLSSSPSVEASKPTTDHPSSLFQSSVFSRPLRQKKERNPPRMTTVLLLTASPPSLLVFSGRRMMQTHSDDECLGIASVGLSALAHDLYNLEITSQYFDKETQLETVVETLLVYVCRETKEIDKMSREAKQE</sequence>
<dbReference type="EMBL" id="JAGKQM010000487">
    <property type="protein sequence ID" value="KAH0854289.1"/>
    <property type="molecule type" value="Genomic_DNA"/>
</dbReference>
<reference evidence="2 3" key="1">
    <citation type="submission" date="2021-05" db="EMBL/GenBank/DDBJ databases">
        <title>Genome Assembly of Synthetic Allotetraploid Brassica napus Reveals Homoeologous Exchanges between Subgenomes.</title>
        <authorList>
            <person name="Davis J.T."/>
        </authorList>
    </citation>
    <scope>NUCLEOTIDE SEQUENCE [LARGE SCALE GENOMIC DNA]</scope>
    <source>
        <strain evidence="3">cv. Da-Ae</strain>
        <tissue evidence="2">Seedling</tissue>
    </source>
</reference>
<keyword evidence="3" id="KW-1185">Reference proteome</keyword>
<evidence type="ECO:0000313" key="3">
    <source>
        <dbReference type="Proteomes" id="UP000824890"/>
    </source>
</evidence>
<organism evidence="2 3">
    <name type="scientific">Brassica napus</name>
    <name type="common">Rape</name>
    <dbReference type="NCBI Taxonomy" id="3708"/>
    <lineage>
        <taxon>Eukaryota</taxon>
        <taxon>Viridiplantae</taxon>
        <taxon>Streptophyta</taxon>
        <taxon>Embryophyta</taxon>
        <taxon>Tracheophyta</taxon>
        <taxon>Spermatophyta</taxon>
        <taxon>Magnoliopsida</taxon>
        <taxon>eudicotyledons</taxon>
        <taxon>Gunneridae</taxon>
        <taxon>Pentapetalae</taxon>
        <taxon>rosids</taxon>
        <taxon>malvids</taxon>
        <taxon>Brassicales</taxon>
        <taxon>Brassicaceae</taxon>
        <taxon>Brassiceae</taxon>
        <taxon>Brassica</taxon>
    </lineage>
</organism>
<evidence type="ECO:0000256" key="1">
    <source>
        <dbReference type="SAM" id="MobiDB-lite"/>
    </source>
</evidence>
<dbReference type="Proteomes" id="UP000824890">
    <property type="component" value="Unassembled WGS sequence"/>
</dbReference>
<feature type="region of interest" description="Disordered" evidence="1">
    <location>
        <begin position="124"/>
        <end position="155"/>
    </location>
</feature>
<protein>
    <submittedName>
        <fullName evidence="2">Uncharacterized protein</fullName>
    </submittedName>
</protein>